<organism evidence="1 2">
    <name type="scientific">Allorhizobium borbori</name>
    <dbReference type="NCBI Taxonomy" id="485907"/>
    <lineage>
        <taxon>Bacteria</taxon>
        <taxon>Pseudomonadati</taxon>
        <taxon>Pseudomonadota</taxon>
        <taxon>Alphaproteobacteria</taxon>
        <taxon>Hyphomicrobiales</taxon>
        <taxon>Rhizobiaceae</taxon>
        <taxon>Rhizobium/Agrobacterium group</taxon>
        <taxon>Allorhizobium</taxon>
    </lineage>
</organism>
<dbReference type="Pfam" id="PF03864">
    <property type="entry name" value="Phage_cap_E"/>
    <property type="match status" value="1"/>
</dbReference>
<sequence>MAKTIDIYSTNAMLKASRSLITPKLGILDLWFRTEQLEATEEIHFDIEVKKRKIAPFVAPTSQGKIIERDGYETATFRPAYVKPKTPLRPADALKRAIGEGLETPLTPFQRRQASLLATIADHKEMIDRRLNLMAVESVVDGKVTVKGDGYAEKVVRFGRDDSLSIVLSGFDKWDEDGATPIDDLEAACERVHELEGAPVTDIVMDPVATKYFRRNKQVTEILDIRRAAGAPTAELGGLGLASVPNGLKFVGNFGSFNVWTYSEYYLDPDTNTVKPVFAPGTVVGGSDAIEGLRAYGAILDEEAGIQAVSIFHKSWVENDPSVRMLLSQTSPLPVPTRPNGSFSMKVFG</sequence>
<dbReference type="HAMAP" id="MF_04133">
    <property type="entry name" value="CAPSID_LAMBDA"/>
    <property type="match status" value="1"/>
</dbReference>
<evidence type="ECO:0008006" key="3">
    <source>
        <dbReference type="Google" id="ProtNLM"/>
    </source>
</evidence>
<keyword evidence="2" id="KW-1185">Reference proteome</keyword>
<dbReference type="EMBL" id="JACIDU010000003">
    <property type="protein sequence ID" value="MBB4102392.1"/>
    <property type="molecule type" value="Genomic_DNA"/>
</dbReference>
<gene>
    <name evidence="1" type="ORF">GGQ66_000927</name>
</gene>
<evidence type="ECO:0000313" key="2">
    <source>
        <dbReference type="Proteomes" id="UP000584824"/>
    </source>
</evidence>
<dbReference type="AlphaFoldDB" id="A0A7W6K1L1"/>
<dbReference type="Gene3D" id="3.30.1930.10">
    <property type="entry name" value="capsid protein of prophage domain"/>
    <property type="match status" value="1"/>
</dbReference>
<name>A0A7W6K1L1_9HYPH</name>
<dbReference type="Gene3D" id="3.15.30.10">
    <property type="entry name" value="putative capsid protein of prophage domain like"/>
    <property type="match status" value="1"/>
</dbReference>
<dbReference type="Proteomes" id="UP000584824">
    <property type="component" value="Unassembled WGS sequence"/>
</dbReference>
<proteinExistence type="inferred from homology"/>
<dbReference type="RefSeq" id="WP_183789912.1">
    <property type="nucleotide sequence ID" value="NZ_JACIDU010000003.1"/>
</dbReference>
<protein>
    <recommendedName>
        <fullName evidence="3">Phage major capsid protein E</fullName>
    </recommendedName>
</protein>
<comment type="caution">
    <text evidence="1">The sequence shown here is derived from an EMBL/GenBank/DDBJ whole genome shotgun (WGS) entry which is preliminary data.</text>
</comment>
<accession>A0A7W6K1L1</accession>
<evidence type="ECO:0000313" key="1">
    <source>
        <dbReference type="EMBL" id="MBB4102392.1"/>
    </source>
</evidence>
<dbReference type="InterPro" id="IPR005564">
    <property type="entry name" value="Major_capsid_GpE"/>
</dbReference>
<reference evidence="1 2" key="1">
    <citation type="submission" date="2020-08" db="EMBL/GenBank/DDBJ databases">
        <title>Genomic Encyclopedia of Type Strains, Phase IV (KMG-IV): sequencing the most valuable type-strain genomes for metagenomic binning, comparative biology and taxonomic classification.</title>
        <authorList>
            <person name="Goeker M."/>
        </authorList>
    </citation>
    <scope>NUCLEOTIDE SEQUENCE [LARGE SCALE GENOMIC DNA]</scope>
    <source>
        <strain evidence="1 2">DSM 26385</strain>
    </source>
</reference>